<feature type="non-terminal residue" evidence="1">
    <location>
        <position position="100"/>
    </location>
</feature>
<gene>
    <name evidence="1" type="primary">AGO14_1</name>
    <name evidence="1" type="ORF">g.172107</name>
</gene>
<name>A0A1D1XRP8_9ARAE</name>
<feature type="non-terminal residue" evidence="1">
    <location>
        <position position="1"/>
    </location>
</feature>
<sequence>EISRYTFAGVGPLTRRRGRHIFAAFHKQNKEFYFEGVEGVAFDGDSSLFTTGKLTLDSISQLVEIENYGKYYVKIRENTAKPTISMDDLKGVLAGESDLF</sequence>
<reference evidence="1" key="1">
    <citation type="submission" date="2015-07" db="EMBL/GenBank/DDBJ databases">
        <title>Transcriptome Assembly of Anthurium amnicola.</title>
        <authorList>
            <person name="Suzuki J."/>
        </authorList>
    </citation>
    <scope>NUCLEOTIDE SEQUENCE</scope>
</reference>
<dbReference type="EMBL" id="GDJX01022905">
    <property type="protein sequence ID" value="JAT45031.1"/>
    <property type="molecule type" value="Transcribed_RNA"/>
</dbReference>
<evidence type="ECO:0000313" key="1">
    <source>
        <dbReference type="EMBL" id="JAT45031.1"/>
    </source>
</evidence>
<proteinExistence type="predicted"/>
<accession>A0A1D1XRP8</accession>
<dbReference type="AlphaFoldDB" id="A0A1D1XRP8"/>
<organism evidence="1">
    <name type="scientific">Anthurium amnicola</name>
    <dbReference type="NCBI Taxonomy" id="1678845"/>
    <lineage>
        <taxon>Eukaryota</taxon>
        <taxon>Viridiplantae</taxon>
        <taxon>Streptophyta</taxon>
        <taxon>Embryophyta</taxon>
        <taxon>Tracheophyta</taxon>
        <taxon>Spermatophyta</taxon>
        <taxon>Magnoliopsida</taxon>
        <taxon>Liliopsida</taxon>
        <taxon>Araceae</taxon>
        <taxon>Pothoideae</taxon>
        <taxon>Potheae</taxon>
        <taxon>Anthurium</taxon>
    </lineage>
</organism>
<protein>
    <submittedName>
        <fullName evidence="1">Protein argonaute 14</fullName>
    </submittedName>
</protein>